<name>A0A382HI57_9ZZZZ</name>
<gene>
    <name evidence="1" type="ORF">METZ01_LOCUS239461</name>
</gene>
<dbReference type="Gene3D" id="3.70.10.10">
    <property type="match status" value="1"/>
</dbReference>
<feature type="non-terminal residue" evidence="1">
    <location>
        <position position="1"/>
    </location>
</feature>
<dbReference type="InterPro" id="IPR046938">
    <property type="entry name" value="DNA_clamp_sf"/>
</dbReference>
<feature type="non-terminal residue" evidence="1">
    <location>
        <position position="175"/>
    </location>
</feature>
<organism evidence="1">
    <name type="scientific">marine metagenome</name>
    <dbReference type="NCBI Taxonomy" id="408172"/>
    <lineage>
        <taxon>unclassified sequences</taxon>
        <taxon>metagenomes</taxon>
        <taxon>ecological metagenomes</taxon>
    </lineage>
</organism>
<dbReference type="EMBL" id="UINC01061239">
    <property type="protein sequence ID" value="SVB86607.1"/>
    <property type="molecule type" value="Genomic_DNA"/>
</dbReference>
<proteinExistence type="predicted"/>
<accession>A0A382HI57</accession>
<sequence>VKEGDTLHTMSTMKNIIGRAKIEESFDRQFGIYDLNEFLGVMSLSKDADLVFDESFVQVKNGRSRVKYFFSDPSILVTIPEGFNPPETDCTFRISQTTLSDVTKACSVLQLPDVVIRNEDNVGVLVATDLKNTTSHEYKVELDPIDFPANFHFKIDNLKMTAGDYDLSVASDKNV</sequence>
<reference evidence="1" key="1">
    <citation type="submission" date="2018-05" db="EMBL/GenBank/DDBJ databases">
        <authorList>
            <person name="Lanie J.A."/>
            <person name="Ng W.-L."/>
            <person name="Kazmierczak K.M."/>
            <person name="Andrzejewski T.M."/>
            <person name="Davidsen T.M."/>
            <person name="Wayne K.J."/>
            <person name="Tettelin H."/>
            <person name="Glass J.I."/>
            <person name="Rusch D."/>
            <person name="Podicherti R."/>
            <person name="Tsui H.-C.T."/>
            <person name="Winkler M.E."/>
        </authorList>
    </citation>
    <scope>NUCLEOTIDE SEQUENCE</scope>
</reference>
<dbReference type="AlphaFoldDB" id="A0A382HI57"/>
<evidence type="ECO:0000313" key="1">
    <source>
        <dbReference type="EMBL" id="SVB86607.1"/>
    </source>
</evidence>
<evidence type="ECO:0008006" key="2">
    <source>
        <dbReference type="Google" id="ProtNLM"/>
    </source>
</evidence>
<dbReference type="SUPFAM" id="SSF55979">
    <property type="entry name" value="DNA clamp"/>
    <property type="match status" value="2"/>
</dbReference>
<protein>
    <recommendedName>
        <fullName evidence="2">Sliding clamp C-terminal domain-containing protein</fullName>
    </recommendedName>
</protein>